<reference evidence="4" key="1">
    <citation type="submission" date="2023-03" db="EMBL/GenBank/DDBJ databases">
        <authorList>
            <person name="Julca I."/>
        </authorList>
    </citation>
    <scope>NUCLEOTIDE SEQUENCE</scope>
</reference>
<evidence type="ECO:0000313" key="4">
    <source>
        <dbReference type="EMBL" id="CAI9110628.1"/>
    </source>
</evidence>
<sequence>MEEPLLSRNNQENNGDITSSCKPNVDVEEEPKRVNRKATPIPMIAATVLMYTLRASPILMLGRLGEPQRSGTSTAVSFSNVTGFGVLTGMSSALETLCAQAFRAKEYQRVGAYAYGAIPCLVIVCIPIVLLWIFTDKLLIFIGQDPATATQAGEYLIWLIPALLPYAVLQCLVRFLEAQSLILPILLSTIAALAIQVPLCWVFISKLNMGNAAGGLSISLSYWINVIFLALYAKYSSTCKETRVSNGALNTIGEIFRRAFPSAALICMEWWAFEIGTLQSCLWPNPNPQTCSLSFCGCGAIAFLLFYFSRSNSNQPAAKPGLVFLPLKLKCRQLKQEVKRTLKRRKEGTSASLRVEKQLHIAF</sequence>
<feature type="transmembrane region" description="Helical" evidence="3">
    <location>
        <begin position="183"/>
        <end position="204"/>
    </location>
</feature>
<dbReference type="PANTHER" id="PTHR11206">
    <property type="entry name" value="MULTIDRUG RESISTANCE PROTEIN"/>
    <property type="match status" value="1"/>
</dbReference>
<feature type="transmembrane region" description="Helical" evidence="3">
    <location>
        <begin position="216"/>
        <end position="235"/>
    </location>
</feature>
<comment type="similarity">
    <text evidence="1">Belongs to the multi antimicrobial extrusion (MATE) (TC 2.A.66.1) family.</text>
</comment>
<accession>A0AAV1DV51</accession>
<organism evidence="4 5">
    <name type="scientific">Oldenlandia corymbosa var. corymbosa</name>
    <dbReference type="NCBI Taxonomy" id="529605"/>
    <lineage>
        <taxon>Eukaryota</taxon>
        <taxon>Viridiplantae</taxon>
        <taxon>Streptophyta</taxon>
        <taxon>Embryophyta</taxon>
        <taxon>Tracheophyta</taxon>
        <taxon>Spermatophyta</taxon>
        <taxon>Magnoliopsida</taxon>
        <taxon>eudicotyledons</taxon>
        <taxon>Gunneridae</taxon>
        <taxon>Pentapetalae</taxon>
        <taxon>asterids</taxon>
        <taxon>lamiids</taxon>
        <taxon>Gentianales</taxon>
        <taxon>Rubiaceae</taxon>
        <taxon>Rubioideae</taxon>
        <taxon>Spermacoceae</taxon>
        <taxon>Hedyotis-Oldenlandia complex</taxon>
        <taxon>Oldenlandia</taxon>
    </lineage>
</organism>
<feature type="region of interest" description="Disordered" evidence="2">
    <location>
        <begin position="1"/>
        <end position="33"/>
    </location>
</feature>
<dbReference type="GO" id="GO:0015297">
    <property type="term" value="F:antiporter activity"/>
    <property type="evidence" value="ECO:0007669"/>
    <property type="project" value="InterPro"/>
</dbReference>
<dbReference type="GO" id="GO:0042910">
    <property type="term" value="F:xenobiotic transmembrane transporter activity"/>
    <property type="evidence" value="ECO:0007669"/>
    <property type="project" value="InterPro"/>
</dbReference>
<dbReference type="Proteomes" id="UP001161247">
    <property type="component" value="Chromosome 6"/>
</dbReference>
<dbReference type="GO" id="GO:0016020">
    <property type="term" value="C:membrane"/>
    <property type="evidence" value="ECO:0007669"/>
    <property type="project" value="InterPro"/>
</dbReference>
<evidence type="ECO:0000256" key="3">
    <source>
        <dbReference type="SAM" id="Phobius"/>
    </source>
</evidence>
<dbReference type="InterPro" id="IPR002528">
    <property type="entry name" value="MATE_fam"/>
</dbReference>
<keyword evidence="3" id="KW-0812">Transmembrane</keyword>
<gene>
    <name evidence="4" type="ORF">OLC1_LOCUS18232</name>
</gene>
<feature type="transmembrane region" description="Helical" evidence="3">
    <location>
        <begin position="155"/>
        <end position="176"/>
    </location>
</feature>
<protein>
    <submittedName>
        <fullName evidence="4">OLC1v1010687C1</fullName>
    </submittedName>
</protein>
<evidence type="ECO:0000256" key="1">
    <source>
        <dbReference type="ARBA" id="ARBA00010199"/>
    </source>
</evidence>
<feature type="compositionally biased region" description="Polar residues" evidence="2">
    <location>
        <begin position="7"/>
        <end position="22"/>
    </location>
</feature>
<dbReference type="EMBL" id="OX459123">
    <property type="protein sequence ID" value="CAI9110628.1"/>
    <property type="molecule type" value="Genomic_DNA"/>
</dbReference>
<dbReference type="AlphaFoldDB" id="A0AAV1DV51"/>
<keyword evidence="3" id="KW-0472">Membrane</keyword>
<name>A0AAV1DV51_OLDCO</name>
<evidence type="ECO:0000256" key="2">
    <source>
        <dbReference type="SAM" id="MobiDB-lite"/>
    </source>
</evidence>
<keyword evidence="3" id="KW-1133">Transmembrane helix</keyword>
<evidence type="ECO:0000313" key="5">
    <source>
        <dbReference type="Proteomes" id="UP001161247"/>
    </source>
</evidence>
<dbReference type="Pfam" id="PF01554">
    <property type="entry name" value="MatE"/>
    <property type="match status" value="1"/>
</dbReference>
<feature type="transmembrane region" description="Helical" evidence="3">
    <location>
        <begin position="114"/>
        <end position="135"/>
    </location>
</feature>
<proteinExistence type="inferred from homology"/>
<keyword evidence="5" id="KW-1185">Reference proteome</keyword>